<comment type="caution">
    <text evidence="1">The sequence shown here is derived from an EMBL/GenBank/DDBJ whole genome shotgun (WGS) entry which is preliminary data.</text>
</comment>
<dbReference type="EMBL" id="BART01001753">
    <property type="protein sequence ID" value="GAG72979.1"/>
    <property type="molecule type" value="Genomic_DNA"/>
</dbReference>
<dbReference type="AlphaFoldDB" id="X0ZUC9"/>
<protein>
    <submittedName>
        <fullName evidence="1">Uncharacterized protein</fullName>
    </submittedName>
</protein>
<feature type="non-terminal residue" evidence="1">
    <location>
        <position position="1"/>
    </location>
</feature>
<reference evidence="1" key="1">
    <citation type="journal article" date="2014" name="Front. Microbiol.">
        <title>High frequency of phylogenetically diverse reductive dehalogenase-homologous genes in deep subseafloor sedimentary metagenomes.</title>
        <authorList>
            <person name="Kawai M."/>
            <person name="Futagami T."/>
            <person name="Toyoda A."/>
            <person name="Takaki Y."/>
            <person name="Nishi S."/>
            <person name="Hori S."/>
            <person name="Arai W."/>
            <person name="Tsubouchi T."/>
            <person name="Morono Y."/>
            <person name="Uchiyama I."/>
            <person name="Ito T."/>
            <person name="Fujiyama A."/>
            <person name="Inagaki F."/>
            <person name="Takami H."/>
        </authorList>
    </citation>
    <scope>NUCLEOTIDE SEQUENCE</scope>
    <source>
        <strain evidence="1">Expedition CK06-06</strain>
    </source>
</reference>
<organism evidence="1">
    <name type="scientific">marine sediment metagenome</name>
    <dbReference type="NCBI Taxonomy" id="412755"/>
    <lineage>
        <taxon>unclassified sequences</taxon>
        <taxon>metagenomes</taxon>
        <taxon>ecological metagenomes</taxon>
    </lineage>
</organism>
<gene>
    <name evidence="1" type="ORF">S01H4_05891</name>
</gene>
<sequence length="32" mass="3412">VSAFLGIGLAGLNFLFDVLLSDVIDEDELKTS</sequence>
<proteinExistence type="predicted"/>
<name>X0ZUC9_9ZZZZ</name>
<accession>X0ZUC9</accession>
<evidence type="ECO:0000313" key="1">
    <source>
        <dbReference type="EMBL" id="GAG72979.1"/>
    </source>
</evidence>